<evidence type="ECO:0000313" key="7">
    <source>
        <dbReference type="EMBL" id="BCB77960.1"/>
    </source>
</evidence>
<dbReference type="KEGG" id="pfla:Pflav_043700"/>
<proteinExistence type="inferred from homology"/>
<evidence type="ECO:0000313" key="8">
    <source>
        <dbReference type="Proteomes" id="UP000502508"/>
    </source>
</evidence>
<dbReference type="InterPro" id="IPR016032">
    <property type="entry name" value="Sig_transdc_resp-reg_C-effctor"/>
</dbReference>
<dbReference type="SMART" id="SM01043">
    <property type="entry name" value="BTAD"/>
    <property type="match status" value="1"/>
</dbReference>
<evidence type="ECO:0000259" key="5">
    <source>
        <dbReference type="SMART" id="SM00862"/>
    </source>
</evidence>
<comment type="similarity">
    <text evidence="1">Belongs to the AfsR/DnrI/RedD regulatory family.</text>
</comment>
<dbReference type="GO" id="GO:0006355">
    <property type="term" value="P:regulation of DNA-templated transcription"/>
    <property type="evidence" value="ECO:0007669"/>
    <property type="project" value="InterPro"/>
</dbReference>
<dbReference type="Gene3D" id="1.25.40.10">
    <property type="entry name" value="Tetratricopeptide repeat domain"/>
    <property type="match status" value="1"/>
</dbReference>
<dbReference type="GO" id="GO:0003677">
    <property type="term" value="F:DNA binding"/>
    <property type="evidence" value="ECO:0007669"/>
    <property type="project" value="UniProtKB-KW"/>
</dbReference>
<name>A0A6F8XVW4_9ACTN</name>
<dbReference type="InterPro" id="IPR005158">
    <property type="entry name" value="BTAD"/>
</dbReference>
<dbReference type="GO" id="GO:0000160">
    <property type="term" value="P:phosphorelay signal transduction system"/>
    <property type="evidence" value="ECO:0007669"/>
    <property type="project" value="InterPro"/>
</dbReference>
<keyword evidence="2" id="KW-0805">Transcription regulation</keyword>
<organism evidence="7 8">
    <name type="scientific">Phytohabitans flavus</name>
    <dbReference type="NCBI Taxonomy" id="1076124"/>
    <lineage>
        <taxon>Bacteria</taxon>
        <taxon>Bacillati</taxon>
        <taxon>Actinomycetota</taxon>
        <taxon>Actinomycetes</taxon>
        <taxon>Micromonosporales</taxon>
        <taxon>Micromonosporaceae</taxon>
    </lineage>
</organism>
<dbReference type="PANTHER" id="PTHR35807:SF1">
    <property type="entry name" value="TRANSCRIPTIONAL REGULATOR REDD"/>
    <property type="match status" value="1"/>
</dbReference>
<dbReference type="InterPro" id="IPR051677">
    <property type="entry name" value="AfsR-DnrI-RedD_regulator"/>
</dbReference>
<protein>
    <recommendedName>
        <fullName evidence="9">OmpR/PhoB-type domain-containing protein</fullName>
    </recommendedName>
</protein>
<evidence type="ECO:0000256" key="1">
    <source>
        <dbReference type="ARBA" id="ARBA00005820"/>
    </source>
</evidence>
<dbReference type="InterPro" id="IPR011990">
    <property type="entry name" value="TPR-like_helical_dom_sf"/>
</dbReference>
<keyword evidence="8" id="KW-1185">Reference proteome</keyword>
<keyword evidence="4" id="KW-0804">Transcription</keyword>
<reference evidence="7 8" key="1">
    <citation type="submission" date="2020-03" db="EMBL/GenBank/DDBJ databases">
        <title>Whole genome shotgun sequence of Phytohabitans flavus NBRC 107702.</title>
        <authorList>
            <person name="Komaki H."/>
            <person name="Tamura T."/>
        </authorList>
    </citation>
    <scope>NUCLEOTIDE SEQUENCE [LARGE SCALE GENOMIC DNA]</scope>
    <source>
        <strain evidence="7 8">NBRC 107702</strain>
    </source>
</reference>
<keyword evidence="3" id="KW-0238">DNA-binding</keyword>
<dbReference type="Pfam" id="PF03704">
    <property type="entry name" value="BTAD"/>
    <property type="match status" value="1"/>
</dbReference>
<accession>A0A6F8XVW4</accession>
<gene>
    <name evidence="7" type="ORF">Pflav_043700</name>
</gene>
<dbReference type="InterPro" id="IPR001867">
    <property type="entry name" value="OmpR/PhoB-type_DNA-bd"/>
</dbReference>
<dbReference type="AlphaFoldDB" id="A0A6F8XVW4"/>
<evidence type="ECO:0000256" key="2">
    <source>
        <dbReference type="ARBA" id="ARBA00023015"/>
    </source>
</evidence>
<dbReference type="InterPro" id="IPR036388">
    <property type="entry name" value="WH-like_DNA-bd_sf"/>
</dbReference>
<dbReference type="SUPFAM" id="SSF46894">
    <property type="entry name" value="C-terminal effector domain of the bipartite response regulators"/>
    <property type="match status" value="1"/>
</dbReference>
<dbReference type="EMBL" id="AP022870">
    <property type="protein sequence ID" value="BCB77960.1"/>
    <property type="molecule type" value="Genomic_DNA"/>
</dbReference>
<dbReference type="SMART" id="SM00862">
    <property type="entry name" value="Trans_reg_C"/>
    <property type="match status" value="1"/>
</dbReference>
<dbReference type="Pfam" id="PF00486">
    <property type="entry name" value="Trans_reg_C"/>
    <property type="match status" value="1"/>
</dbReference>
<sequence length="282" mass="31272">MHFVELTEPPALRLLGTVEVVVDGSARPVAGARRTALLAALALHVGEVVSVHRLMDVVWNGEAPATALNTLQRHVSFLRREYRLGERIVARAGGYVMELGGATTDVRVAERLIGRARRAADPYVAADLLRTALTLWRGPALADLADLPSFDAQARHLDELRWTARRLLTEARLAVGEHLVALPELAVLAARFPLDEDLHRQLMLALYRSGRQAEALAVYHDLRIRLRGELGVDPTPRVGDLHLAILRHDPTLLVLGRPPVAGGRAIESASRRRRRRRLERRS</sequence>
<evidence type="ECO:0000256" key="4">
    <source>
        <dbReference type="ARBA" id="ARBA00023163"/>
    </source>
</evidence>
<evidence type="ECO:0008006" key="9">
    <source>
        <dbReference type="Google" id="ProtNLM"/>
    </source>
</evidence>
<dbReference type="RefSeq" id="WP_197938665.1">
    <property type="nucleotide sequence ID" value="NZ_AP022870.1"/>
</dbReference>
<dbReference type="SUPFAM" id="SSF48452">
    <property type="entry name" value="TPR-like"/>
    <property type="match status" value="1"/>
</dbReference>
<evidence type="ECO:0000256" key="3">
    <source>
        <dbReference type="ARBA" id="ARBA00023125"/>
    </source>
</evidence>
<feature type="domain" description="Bacterial transcriptional activator" evidence="6">
    <location>
        <begin position="104"/>
        <end position="246"/>
    </location>
</feature>
<dbReference type="Proteomes" id="UP000502508">
    <property type="component" value="Chromosome"/>
</dbReference>
<dbReference type="PANTHER" id="PTHR35807">
    <property type="entry name" value="TRANSCRIPTIONAL REGULATOR REDD-RELATED"/>
    <property type="match status" value="1"/>
</dbReference>
<dbReference type="Gene3D" id="1.10.10.10">
    <property type="entry name" value="Winged helix-like DNA-binding domain superfamily/Winged helix DNA-binding domain"/>
    <property type="match status" value="1"/>
</dbReference>
<evidence type="ECO:0000259" key="6">
    <source>
        <dbReference type="SMART" id="SM01043"/>
    </source>
</evidence>
<reference evidence="7 8" key="2">
    <citation type="submission" date="2020-03" db="EMBL/GenBank/DDBJ databases">
        <authorList>
            <person name="Ichikawa N."/>
            <person name="Kimura A."/>
            <person name="Kitahashi Y."/>
            <person name="Uohara A."/>
        </authorList>
    </citation>
    <scope>NUCLEOTIDE SEQUENCE [LARGE SCALE GENOMIC DNA]</scope>
    <source>
        <strain evidence="7 8">NBRC 107702</strain>
    </source>
</reference>
<dbReference type="CDD" id="cd15831">
    <property type="entry name" value="BTAD"/>
    <property type="match status" value="1"/>
</dbReference>
<feature type="domain" description="OmpR/PhoB-type" evidence="5">
    <location>
        <begin position="26"/>
        <end position="97"/>
    </location>
</feature>